<dbReference type="GO" id="GO:0009231">
    <property type="term" value="P:riboflavin biosynthetic process"/>
    <property type="evidence" value="ECO:0007669"/>
    <property type="project" value="TreeGrafter"/>
</dbReference>
<dbReference type="Gene3D" id="3.40.50.10310">
    <property type="entry name" value="Creatininase"/>
    <property type="match status" value="1"/>
</dbReference>
<dbReference type="GO" id="GO:0016811">
    <property type="term" value="F:hydrolase activity, acting on carbon-nitrogen (but not peptide) bonds, in linear amides"/>
    <property type="evidence" value="ECO:0007669"/>
    <property type="project" value="TreeGrafter"/>
</dbReference>
<comment type="caution">
    <text evidence="7">The sequence shown here is derived from an EMBL/GenBank/DDBJ whole genome shotgun (WGS) entry which is preliminary data.</text>
</comment>
<dbReference type="EMBL" id="QUAL01000184">
    <property type="protein sequence ID" value="RIQ19001.1"/>
    <property type="molecule type" value="Genomic_DNA"/>
</dbReference>
<feature type="region of interest" description="Disordered" evidence="6">
    <location>
        <begin position="253"/>
        <end position="273"/>
    </location>
</feature>
<evidence type="ECO:0000256" key="5">
    <source>
        <dbReference type="ARBA" id="ARBA00024029"/>
    </source>
</evidence>
<keyword evidence="8" id="KW-1185">Reference proteome</keyword>
<dbReference type="AlphaFoldDB" id="A0A418KM40"/>
<dbReference type="SUPFAM" id="SSF102215">
    <property type="entry name" value="Creatininase"/>
    <property type="match status" value="1"/>
</dbReference>
<dbReference type="InterPro" id="IPR024087">
    <property type="entry name" value="Creatininase-like_sf"/>
</dbReference>
<dbReference type="Proteomes" id="UP000284057">
    <property type="component" value="Unassembled WGS sequence"/>
</dbReference>
<evidence type="ECO:0000256" key="2">
    <source>
        <dbReference type="ARBA" id="ARBA00022723"/>
    </source>
</evidence>
<reference evidence="7 8" key="1">
    <citation type="submission" date="2018-09" db="EMBL/GenBank/DDBJ databases">
        <title>Isolation, diversity and antifungal activity of actinobacteria from wheat.</title>
        <authorList>
            <person name="Han C."/>
        </authorList>
    </citation>
    <scope>NUCLEOTIDE SEQUENCE [LARGE SCALE GENOMIC DNA]</scope>
    <source>
        <strain evidence="7 8">NEAU-YY265</strain>
    </source>
</reference>
<dbReference type="InterPro" id="IPR003785">
    <property type="entry name" value="Creatininase/forma_Hydrolase"/>
</dbReference>
<organism evidence="7 8">
    <name type="scientific">Jiangella rhizosphaerae</name>
    <dbReference type="NCBI Taxonomy" id="2293569"/>
    <lineage>
        <taxon>Bacteria</taxon>
        <taxon>Bacillati</taxon>
        <taxon>Actinomycetota</taxon>
        <taxon>Actinomycetes</taxon>
        <taxon>Jiangellales</taxon>
        <taxon>Jiangellaceae</taxon>
        <taxon>Jiangella</taxon>
    </lineage>
</organism>
<dbReference type="Pfam" id="PF02633">
    <property type="entry name" value="Creatininase"/>
    <property type="match status" value="1"/>
</dbReference>
<gene>
    <name evidence="7" type="ORF">DY240_20255</name>
</gene>
<dbReference type="OrthoDB" id="9801445at2"/>
<evidence type="ECO:0000256" key="1">
    <source>
        <dbReference type="ARBA" id="ARBA00001947"/>
    </source>
</evidence>
<dbReference type="RefSeq" id="WP_119661659.1">
    <property type="nucleotide sequence ID" value="NZ_QUAL01000184.1"/>
</dbReference>
<comment type="similarity">
    <text evidence="5">Belongs to the creatininase superfamily.</text>
</comment>
<evidence type="ECO:0000256" key="4">
    <source>
        <dbReference type="ARBA" id="ARBA00022833"/>
    </source>
</evidence>
<keyword evidence="4" id="KW-0862">Zinc</keyword>
<proteinExistence type="inferred from homology"/>
<evidence type="ECO:0000256" key="3">
    <source>
        <dbReference type="ARBA" id="ARBA00022801"/>
    </source>
</evidence>
<comment type="cofactor">
    <cofactor evidence="1">
        <name>Zn(2+)</name>
        <dbReference type="ChEBI" id="CHEBI:29105"/>
    </cofactor>
</comment>
<keyword evidence="2" id="KW-0479">Metal-binding</keyword>
<dbReference type="PANTHER" id="PTHR35005:SF1">
    <property type="entry name" value="2-AMINO-5-FORMYLAMINO-6-RIBOSYLAMINOPYRIMIDIN-4(3H)-ONE 5'-MONOPHOSPHATE DEFORMYLASE"/>
    <property type="match status" value="1"/>
</dbReference>
<evidence type="ECO:0000313" key="8">
    <source>
        <dbReference type="Proteomes" id="UP000284057"/>
    </source>
</evidence>
<evidence type="ECO:0000256" key="6">
    <source>
        <dbReference type="SAM" id="MobiDB-lite"/>
    </source>
</evidence>
<evidence type="ECO:0000313" key="7">
    <source>
        <dbReference type="EMBL" id="RIQ19001.1"/>
    </source>
</evidence>
<accession>A0A418KM40</accession>
<sequence>MRTLLEDYASGELRRLVGTATLVVPLGATEQHGPHMSLATDAILAEYVSRAAAEQASTPERPVLVAPALNVGASDHHLPHPGTLSVRGRTYLALLVDVVESAVRGGFRRVILLNGHGGNEDLARQAAREVTLEHPVIVAATGYWTVAWERLARLGADHGLGPVPGHAGAFEASLLMHARPGGVDLAATRRVEAGPSAPTHPLAAPWVETHGWVAAIDGYSDGAHRADPAVGAEALRVVVAEAAAFFRDVAARTPPAHVPGSGRRSRPGAEETE</sequence>
<keyword evidence="3" id="KW-0378">Hydrolase</keyword>
<name>A0A418KM40_9ACTN</name>
<dbReference type="GO" id="GO:0046872">
    <property type="term" value="F:metal ion binding"/>
    <property type="evidence" value="ECO:0007669"/>
    <property type="project" value="UniProtKB-KW"/>
</dbReference>
<protein>
    <submittedName>
        <fullName evidence="7">Creatininase family protein</fullName>
    </submittedName>
</protein>
<dbReference type="PANTHER" id="PTHR35005">
    <property type="entry name" value="3-DEHYDRO-SCYLLO-INOSOSE HYDROLASE"/>
    <property type="match status" value="1"/>
</dbReference>